<comment type="caution">
    <text evidence="2">The sequence shown here is derived from an EMBL/GenBank/DDBJ whole genome shotgun (WGS) entry which is preliminary data.</text>
</comment>
<dbReference type="Proteomes" id="UP000625316">
    <property type="component" value="Unassembled WGS sequence"/>
</dbReference>
<accession>A0A928VMK5</accession>
<dbReference type="SUPFAM" id="SSF82171">
    <property type="entry name" value="DPP6 N-terminal domain-like"/>
    <property type="match status" value="1"/>
</dbReference>
<sequence length="489" mass="54923">MSNSRWSPLNWYKQRAQPLDRIAIALLLSFSFAIVVLLSSGNHSAPKVRDFSWDNQQINARDTAFTVTFSRPMDQLSVQQGLQIEPPLPGKFSWAGRRMAYTLNAPVEYGQNFKLSFTGGKERFNQTTQLQPFNTEFSSRDRMFAFIGAVEDQTERLVLVNMTKKENRILTPSNLQVLDFYPYPDREKIAFAAVDRQAENLSPTEQQIYTVTTGIGKAEAGQVELLLDNKTYQNLRFALSEDGQLIVVQRVNRANTNEFDPWVLRPNKPPEVLKTKQPGGEFVITPDSSAIAIAQGQGLAILPLESGAEPLGFLPKFGTVLSFSRDGSKAAMLKFNNDFTRSLFIVNNQGIETEILKITGSIRDAIFDPTQRFLFCLLTELQEGETFKEQPYLAVIDLETAIKKDPKIALKPLVKLPQQREIQVSLAADGRALLFDQTENDPNLAAKSATSLQNSRLWILPTETLLAGDWKAPISPIELMPGFHPRWLP</sequence>
<proteinExistence type="predicted"/>
<evidence type="ECO:0000313" key="2">
    <source>
        <dbReference type="EMBL" id="MBE9028754.1"/>
    </source>
</evidence>
<dbReference type="RefSeq" id="WP_264323579.1">
    <property type="nucleotide sequence ID" value="NZ_JADEXQ010000007.1"/>
</dbReference>
<dbReference type="Gene3D" id="2.120.10.30">
    <property type="entry name" value="TolB, C-terminal domain"/>
    <property type="match status" value="1"/>
</dbReference>
<name>A0A928VMK5_9CYAN</name>
<dbReference type="InterPro" id="IPR011042">
    <property type="entry name" value="6-blade_b-propeller_TolB-like"/>
</dbReference>
<protein>
    <recommendedName>
        <fullName evidence="4">SbsA Ig-like domain-containing protein</fullName>
    </recommendedName>
</protein>
<dbReference type="EMBL" id="JADEXQ010000007">
    <property type="protein sequence ID" value="MBE9028754.1"/>
    <property type="molecule type" value="Genomic_DNA"/>
</dbReference>
<feature type="transmembrane region" description="Helical" evidence="1">
    <location>
        <begin position="21"/>
        <end position="39"/>
    </location>
</feature>
<dbReference type="Gene3D" id="2.60.40.3710">
    <property type="match status" value="1"/>
</dbReference>
<dbReference type="AlphaFoldDB" id="A0A928VMK5"/>
<evidence type="ECO:0000256" key="1">
    <source>
        <dbReference type="SAM" id="Phobius"/>
    </source>
</evidence>
<evidence type="ECO:0000313" key="3">
    <source>
        <dbReference type="Proteomes" id="UP000625316"/>
    </source>
</evidence>
<keyword evidence="1" id="KW-0812">Transmembrane</keyword>
<gene>
    <name evidence="2" type="ORF">IQ266_03145</name>
</gene>
<evidence type="ECO:0008006" key="4">
    <source>
        <dbReference type="Google" id="ProtNLM"/>
    </source>
</evidence>
<keyword evidence="3" id="KW-1185">Reference proteome</keyword>
<organism evidence="2 3">
    <name type="scientific">Romeriopsis navalis LEGE 11480</name>
    <dbReference type="NCBI Taxonomy" id="2777977"/>
    <lineage>
        <taxon>Bacteria</taxon>
        <taxon>Bacillati</taxon>
        <taxon>Cyanobacteriota</taxon>
        <taxon>Cyanophyceae</taxon>
        <taxon>Leptolyngbyales</taxon>
        <taxon>Leptolyngbyaceae</taxon>
        <taxon>Romeriopsis</taxon>
        <taxon>Romeriopsis navalis</taxon>
    </lineage>
</organism>
<reference evidence="2" key="1">
    <citation type="submission" date="2020-10" db="EMBL/GenBank/DDBJ databases">
        <authorList>
            <person name="Castelo-Branco R."/>
            <person name="Eusebio N."/>
            <person name="Adriana R."/>
            <person name="Vieira A."/>
            <person name="Brugerolle De Fraissinette N."/>
            <person name="Rezende De Castro R."/>
            <person name="Schneider M.P."/>
            <person name="Vasconcelos V."/>
            <person name="Leao P.N."/>
        </authorList>
    </citation>
    <scope>NUCLEOTIDE SEQUENCE</scope>
    <source>
        <strain evidence="2">LEGE 11480</strain>
    </source>
</reference>
<keyword evidence="1" id="KW-1133">Transmembrane helix</keyword>
<keyword evidence="1" id="KW-0472">Membrane</keyword>